<reference evidence="1 2" key="1">
    <citation type="submission" date="2017-03" db="EMBL/GenBank/DDBJ databases">
        <authorList>
            <person name="Afonso C.L."/>
            <person name="Miller P.J."/>
            <person name="Scott M.A."/>
            <person name="Spackman E."/>
            <person name="Goraichik I."/>
            <person name="Dimitrov K.M."/>
            <person name="Suarez D.L."/>
            <person name="Swayne D.E."/>
        </authorList>
    </citation>
    <scope>NUCLEOTIDE SEQUENCE [LARGE SCALE GENOMIC DNA]</scope>
    <source>
        <strain evidence="1">Genome sequencing of Nitrospira japonica strain NJ11</strain>
    </source>
</reference>
<dbReference type="SUPFAM" id="SSF51197">
    <property type="entry name" value="Clavaminate synthase-like"/>
    <property type="match status" value="1"/>
</dbReference>
<sequence>MNNTVYYDPMFSDDRRRELLFEGQLFVYSPRPSSLAFVNFARKLIEEAFAPLNPELAQYEMSVEQYAEVLIKLKPGFIHHPESKRLIHNLFREMGCDLEKTYFDVPKMRSSTSDNYLTTGIAYAWHPHRDTWYSAPSCQINWWIPIYGIQADNAMAFHPRYWNRPVKNSSKGYNYYLWNQQNRGAHVARFLKEDPRPLPKSTEALDLDPQIRLIVPAGGIIMFSGAQMHSSVPNTSGKTRFSIDFRIVHEDDVRKKQGAPSVDEECTGTTMRDYLRGTDFSHIPDSLIALYDDGSGIEGELVFNPSEPGA</sequence>
<proteinExistence type="predicted"/>
<dbReference type="AlphaFoldDB" id="A0A1W1IB49"/>
<gene>
    <name evidence="1" type="ORF">NSJP_4055</name>
</gene>
<name>A0A1W1IB49_9BACT</name>
<dbReference type="Proteomes" id="UP000192042">
    <property type="component" value="Chromosome I"/>
</dbReference>
<dbReference type="OrthoDB" id="9770845at2"/>
<evidence type="ECO:0000313" key="1">
    <source>
        <dbReference type="EMBL" id="SLM50222.1"/>
    </source>
</evidence>
<dbReference type="STRING" id="1325564.NSJP_4055"/>
<evidence type="ECO:0008006" key="3">
    <source>
        <dbReference type="Google" id="ProtNLM"/>
    </source>
</evidence>
<accession>A0A1W1IB49</accession>
<dbReference type="EMBL" id="LT828648">
    <property type="protein sequence ID" value="SLM50222.1"/>
    <property type="molecule type" value="Genomic_DNA"/>
</dbReference>
<keyword evidence="2" id="KW-1185">Reference proteome</keyword>
<organism evidence="1 2">
    <name type="scientific">Nitrospira japonica</name>
    <dbReference type="NCBI Taxonomy" id="1325564"/>
    <lineage>
        <taxon>Bacteria</taxon>
        <taxon>Pseudomonadati</taxon>
        <taxon>Nitrospirota</taxon>
        <taxon>Nitrospiria</taxon>
        <taxon>Nitrospirales</taxon>
        <taxon>Nitrospiraceae</taxon>
        <taxon>Nitrospira</taxon>
    </lineage>
</organism>
<dbReference type="RefSeq" id="WP_080888348.1">
    <property type="nucleotide sequence ID" value="NZ_LT828648.1"/>
</dbReference>
<protein>
    <recommendedName>
        <fullName evidence="3">Phytanoyl-CoA dioxygenase</fullName>
    </recommendedName>
</protein>
<evidence type="ECO:0000313" key="2">
    <source>
        <dbReference type="Proteomes" id="UP000192042"/>
    </source>
</evidence>
<dbReference type="Gene3D" id="2.60.120.620">
    <property type="entry name" value="q2cbj1_9rhob like domain"/>
    <property type="match status" value="1"/>
</dbReference>
<dbReference type="KEGG" id="nja:NSJP_4055"/>